<feature type="region of interest" description="Disordered" evidence="1">
    <location>
        <begin position="858"/>
        <end position="877"/>
    </location>
</feature>
<proteinExistence type="predicted"/>
<keyword evidence="3" id="KW-1185">Reference proteome</keyword>
<feature type="compositionally biased region" description="Polar residues" evidence="1">
    <location>
        <begin position="699"/>
        <end position="713"/>
    </location>
</feature>
<comment type="caution">
    <text evidence="2">The sequence shown here is derived from an EMBL/GenBank/DDBJ whole genome shotgun (WGS) entry which is preliminary data.</text>
</comment>
<feature type="compositionally biased region" description="Polar residues" evidence="1">
    <location>
        <begin position="858"/>
        <end position="868"/>
    </location>
</feature>
<reference evidence="2" key="1">
    <citation type="submission" date="2020-04" db="EMBL/GenBank/DDBJ databases">
        <title>Analysis of mating type loci in Filobasidium floriforme.</title>
        <authorList>
            <person name="Nowrousian M."/>
        </authorList>
    </citation>
    <scope>NUCLEOTIDE SEQUENCE</scope>
    <source>
        <strain evidence="2">CBS 6242</strain>
    </source>
</reference>
<organism evidence="2 3">
    <name type="scientific">Filobasidium floriforme</name>
    <dbReference type="NCBI Taxonomy" id="5210"/>
    <lineage>
        <taxon>Eukaryota</taxon>
        <taxon>Fungi</taxon>
        <taxon>Dikarya</taxon>
        <taxon>Basidiomycota</taxon>
        <taxon>Agaricomycotina</taxon>
        <taxon>Tremellomycetes</taxon>
        <taxon>Filobasidiales</taxon>
        <taxon>Filobasidiaceae</taxon>
        <taxon>Filobasidium</taxon>
    </lineage>
</organism>
<feature type="compositionally biased region" description="Polar residues" evidence="1">
    <location>
        <begin position="824"/>
        <end position="835"/>
    </location>
</feature>
<feature type="region of interest" description="Disordered" evidence="1">
    <location>
        <begin position="108"/>
        <end position="208"/>
    </location>
</feature>
<dbReference type="EMBL" id="JABELV010000296">
    <property type="protein sequence ID" value="KAG7527411.1"/>
    <property type="molecule type" value="Genomic_DNA"/>
</dbReference>
<protein>
    <submittedName>
        <fullName evidence="2">Uncharacterized protein</fullName>
    </submittedName>
</protein>
<feature type="compositionally biased region" description="Low complexity" evidence="1">
    <location>
        <begin position="54"/>
        <end position="74"/>
    </location>
</feature>
<evidence type="ECO:0000313" key="2">
    <source>
        <dbReference type="EMBL" id="KAG7527411.1"/>
    </source>
</evidence>
<feature type="region of interest" description="Disordered" evidence="1">
    <location>
        <begin position="1"/>
        <end position="94"/>
    </location>
</feature>
<name>A0A8K0JDV8_9TREE</name>
<feature type="compositionally biased region" description="Polar residues" evidence="1">
    <location>
        <begin position="1"/>
        <end position="10"/>
    </location>
</feature>
<feature type="region of interest" description="Disordered" evidence="1">
    <location>
        <begin position="681"/>
        <end position="723"/>
    </location>
</feature>
<feature type="region of interest" description="Disordered" evidence="1">
    <location>
        <begin position="293"/>
        <end position="322"/>
    </location>
</feature>
<dbReference type="AlphaFoldDB" id="A0A8K0JDV8"/>
<accession>A0A8K0JDV8</accession>
<feature type="compositionally biased region" description="Polar residues" evidence="1">
    <location>
        <begin position="187"/>
        <end position="200"/>
    </location>
</feature>
<sequence length="911" mass="98737">MTSNSGSRPSTPMDDRHLASSPTRIPVHSSRVHTLSHQLETFAGRDKVSARRPSSFSHGSPTSSSLRPTRPASPYAASAQRAQAGPRSRPRIVDGGRSLSFVLNHGRTVASSESSMSFRQSQSRLSGAAGSRPASPTLPVAVNVVEDKHIDSRRRFPSRSAASPRPNPSRALTSPILPSTKELSRVSMGTSEESASTGGQTPKRGRTRTVAPVIGRGWQTQDSVPPQAAPRGDSLSFQTDALNLAVLEAEDLGVGVGGHKLGVRQPERQVLTPCASPPKRSIHAMVLPISISTGEPVSHSEEALTRRSASPRDSPVRGSVETTGSVLSLEAVEDVFQSKPVAASTAEYDPTGDHDNNHNQDVESIEAALTDAMETSLELPSIDDEAELDAGRYDTIRSTGKRKNQEEPAVYPEKKGKVAGIVARFEQSGTVKSRPSIFGRSKTDGERYRRPMSMIIQDSASPIAISANVQASAEMVTCRPSKDWSCAQTVRGEVSLQKRPSIDNLIKDLEPIDDATASMPNTWKSRGRLPRRGTTPSMIRALEQKDPADQKARPSLVKQVTEVILSPRKNTLSSRDGDEPGAQSARLTETEALRTASISLKRIQDDDLERVMHAYQTRSRSHSPASQLEAAYRANEASGTTASNGMSWDTLHRQNVMERARNAGSEWLKGRGRAGTLSSVWPNALKASQPPVTPVSRPASLNRSVSYTGNTPQHSRRLGPYTADDRRQSAGEATLMHTRWDGTRTPITERDHPTHYAALQEHRLVRQKSKSSLSAVNRSPTTDLRVPGKDHEAEHTTAASVAPPVSIERWRQQLHQAGGRNLPQVKSTSQYSPSEGSRPAYRHSRTLPLPLDTAVLSRSPTLSRSNHSQDSHLPLSACSGTSFDVKTAYDIVKAERGLVSFDQIPGLNDGE</sequence>
<dbReference type="Proteomes" id="UP000812966">
    <property type="component" value="Unassembled WGS sequence"/>
</dbReference>
<evidence type="ECO:0000256" key="1">
    <source>
        <dbReference type="SAM" id="MobiDB-lite"/>
    </source>
</evidence>
<feature type="compositionally biased region" description="Basic and acidic residues" evidence="1">
    <location>
        <begin position="786"/>
        <end position="795"/>
    </location>
</feature>
<evidence type="ECO:0000313" key="3">
    <source>
        <dbReference type="Proteomes" id="UP000812966"/>
    </source>
</evidence>
<feature type="compositionally biased region" description="Low complexity" evidence="1">
    <location>
        <begin position="111"/>
        <end position="126"/>
    </location>
</feature>
<feature type="region of interest" description="Disordered" evidence="1">
    <location>
        <begin position="567"/>
        <end position="589"/>
    </location>
</feature>
<feature type="compositionally biased region" description="Low complexity" evidence="1">
    <location>
        <begin position="158"/>
        <end position="171"/>
    </location>
</feature>
<feature type="compositionally biased region" description="Polar residues" evidence="1">
    <location>
        <begin position="770"/>
        <end position="782"/>
    </location>
</feature>
<feature type="region of interest" description="Disordered" evidence="1">
    <location>
        <begin position="766"/>
        <end position="849"/>
    </location>
</feature>
<gene>
    <name evidence="2" type="ORF">FFLO_06962</name>
</gene>
<feature type="compositionally biased region" description="Basic and acidic residues" evidence="1">
    <location>
        <begin position="145"/>
        <end position="154"/>
    </location>
</feature>